<evidence type="ECO:0000313" key="2">
    <source>
        <dbReference type="EMBL" id="CAE8645493.1"/>
    </source>
</evidence>
<dbReference type="Proteomes" id="UP000626109">
    <property type="component" value="Unassembled WGS sequence"/>
</dbReference>
<evidence type="ECO:0000256" key="1">
    <source>
        <dbReference type="SAM" id="Phobius"/>
    </source>
</evidence>
<protein>
    <submittedName>
        <fullName evidence="2">Uncharacterized protein</fullName>
    </submittedName>
</protein>
<keyword evidence="1" id="KW-1133">Transmembrane helix</keyword>
<keyword evidence="1" id="KW-0812">Transmembrane</keyword>
<feature type="transmembrane region" description="Helical" evidence="1">
    <location>
        <begin position="61"/>
        <end position="83"/>
    </location>
</feature>
<gene>
    <name evidence="2" type="ORF">PGLA2088_LOCUS3954</name>
    <name evidence="3" type="ORF">PGLA2088_LOCUS48808</name>
</gene>
<organism evidence="2 4">
    <name type="scientific">Polarella glacialis</name>
    <name type="common">Dinoflagellate</name>
    <dbReference type="NCBI Taxonomy" id="89957"/>
    <lineage>
        <taxon>Eukaryota</taxon>
        <taxon>Sar</taxon>
        <taxon>Alveolata</taxon>
        <taxon>Dinophyceae</taxon>
        <taxon>Suessiales</taxon>
        <taxon>Suessiaceae</taxon>
        <taxon>Polarella</taxon>
    </lineage>
</organism>
<evidence type="ECO:0000313" key="3">
    <source>
        <dbReference type="EMBL" id="CAE8737521.1"/>
    </source>
</evidence>
<evidence type="ECO:0000313" key="4">
    <source>
        <dbReference type="Proteomes" id="UP000626109"/>
    </source>
</evidence>
<dbReference type="EMBL" id="CAJNNW010003544">
    <property type="protein sequence ID" value="CAE8645493.1"/>
    <property type="molecule type" value="Genomic_DNA"/>
</dbReference>
<dbReference type="AlphaFoldDB" id="A0A813I5X5"/>
<proteinExistence type="predicted"/>
<keyword evidence="1" id="KW-0472">Membrane</keyword>
<sequence length="524" mass="57855">MAASSGKVPAVQLGSMFESIDDDEDQQQQDDEYFSDLQTVGLTSGREVANPVSSTSSRRGLCFPVCCLQVVVLFGVFAVGVVVGRADYTGRVRLWGSLQEATESVTTHMHAFTHHVDEFATPLTGEGREGVGRSNTSILTAAGITTATSPAWSSASNALPATPFRTTPRLQKELWHHLTTLSNGSWQCEVPQARGAPSILCPKGPKGSKGSKGQDCSKKCLGAADSWAIVEGSAGSTDQQPSLWQWIMGSDKGLVQKLRFDGIVYAHRLAAARQSASERRIGHMVVLGDSTARFFFAALFSAFNGTVQREFGMPRHFLPGTHACSNAHHGWNNQSCVDLWRGPCRDNVLRCSESAVVNLTKQSSVRITFIWHPHMMRDAKKWMNSTIDVLKRFEPPDVFVASDLLWDVIWPVRPGVNFTVFLHEGAKVFMQEMNQLWKDWPSQPRTPMSLWLGPTGPSARFTSNVHEEYQSTARDLGWIYLRRGGQVDLHPDSGVYERHAHGLLSDLHVGMLLDLVDRFYLAKG</sequence>
<name>A0A813I5X5_POLGL</name>
<reference evidence="2" key="1">
    <citation type="submission" date="2021-02" db="EMBL/GenBank/DDBJ databases">
        <authorList>
            <person name="Dougan E. K."/>
            <person name="Rhodes N."/>
            <person name="Thang M."/>
            <person name="Chan C."/>
        </authorList>
    </citation>
    <scope>NUCLEOTIDE SEQUENCE</scope>
</reference>
<comment type="caution">
    <text evidence="2">The sequence shown here is derived from an EMBL/GenBank/DDBJ whole genome shotgun (WGS) entry which is preliminary data.</text>
</comment>
<dbReference type="EMBL" id="CAJNNW010036783">
    <property type="protein sequence ID" value="CAE8737521.1"/>
    <property type="molecule type" value="Genomic_DNA"/>
</dbReference>
<accession>A0A813I5X5</accession>